<dbReference type="InterPro" id="IPR016197">
    <property type="entry name" value="Chromo-like_dom_sf"/>
</dbReference>
<evidence type="ECO:0000313" key="1">
    <source>
        <dbReference type="EMBL" id="KIY53669.1"/>
    </source>
</evidence>
<name>A0A0D7APG7_9AGAR</name>
<dbReference type="OrthoDB" id="3268967at2759"/>
<organism evidence="1 2">
    <name type="scientific">Fistulina hepatica ATCC 64428</name>
    <dbReference type="NCBI Taxonomy" id="1128425"/>
    <lineage>
        <taxon>Eukaryota</taxon>
        <taxon>Fungi</taxon>
        <taxon>Dikarya</taxon>
        <taxon>Basidiomycota</taxon>
        <taxon>Agaricomycotina</taxon>
        <taxon>Agaricomycetes</taxon>
        <taxon>Agaricomycetidae</taxon>
        <taxon>Agaricales</taxon>
        <taxon>Fistulinaceae</taxon>
        <taxon>Fistulina</taxon>
    </lineage>
</organism>
<evidence type="ECO:0000313" key="2">
    <source>
        <dbReference type="Proteomes" id="UP000054144"/>
    </source>
</evidence>
<gene>
    <name evidence="1" type="ORF">FISHEDRAFT_21930</name>
</gene>
<accession>A0A0D7APG7</accession>
<sequence>PGPVVTAQGSEEYFADRIIDECWHGCSFQYLVHWVGEGPEGDLWLPCHEL</sequence>
<feature type="non-terminal residue" evidence="1">
    <location>
        <position position="50"/>
    </location>
</feature>
<proteinExistence type="predicted"/>
<dbReference type="SUPFAM" id="SSF54160">
    <property type="entry name" value="Chromo domain-like"/>
    <property type="match status" value="1"/>
</dbReference>
<dbReference type="Gene3D" id="2.40.50.40">
    <property type="match status" value="1"/>
</dbReference>
<keyword evidence="2" id="KW-1185">Reference proteome</keyword>
<dbReference type="EMBL" id="KN881593">
    <property type="protein sequence ID" value="KIY53669.1"/>
    <property type="molecule type" value="Genomic_DNA"/>
</dbReference>
<reference evidence="1 2" key="1">
    <citation type="journal article" date="2015" name="Fungal Genet. Biol.">
        <title>Evolution of novel wood decay mechanisms in Agaricales revealed by the genome sequences of Fistulina hepatica and Cylindrobasidium torrendii.</title>
        <authorList>
            <person name="Floudas D."/>
            <person name="Held B.W."/>
            <person name="Riley R."/>
            <person name="Nagy L.G."/>
            <person name="Koehler G."/>
            <person name="Ransdell A.S."/>
            <person name="Younus H."/>
            <person name="Chow J."/>
            <person name="Chiniquy J."/>
            <person name="Lipzen A."/>
            <person name="Tritt A."/>
            <person name="Sun H."/>
            <person name="Haridas S."/>
            <person name="LaButti K."/>
            <person name="Ohm R.A."/>
            <person name="Kues U."/>
            <person name="Blanchette R.A."/>
            <person name="Grigoriev I.V."/>
            <person name="Minto R.E."/>
            <person name="Hibbett D.S."/>
        </authorList>
    </citation>
    <scope>NUCLEOTIDE SEQUENCE [LARGE SCALE GENOMIC DNA]</scope>
    <source>
        <strain evidence="1 2">ATCC 64428</strain>
    </source>
</reference>
<dbReference type="Proteomes" id="UP000054144">
    <property type="component" value="Unassembled WGS sequence"/>
</dbReference>
<protein>
    <recommendedName>
        <fullName evidence="3">Chromo domain-containing protein</fullName>
    </recommendedName>
</protein>
<dbReference type="AlphaFoldDB" id="A0A0D7APG7"/>
<feature type="non-terminal residue" evidence="1">
    <location>
        <position position="1"/>
    </location>
</feature>
<evidence type="ECO:0008006" key="3">
    <source>
        <dbReference type="Google" id="ProtNLM"/>
    </source>
</evidence>